<evidence type="ECO:0000256" key="1">
    <source>
        <dbReference type="SAM" id="MobiDB-lite"/>
    </source>
</evidence>
<evidence type="ECO:0000313" key="2">
    <source>
        <dbReference type="EMBL" id="PIA56834.1"/>
    </source>
</evidence>
<gene>
    <name evidence="2" type="ORF">AQUCO_00700880v1</name>
</gene>
<feature type="compositionally biased region" description="Polar residues" evidence="1">
    <location>
        <begin position="183"/>
        <end position="195"/>
    </location>
</feature>
<dbReference type="OrthoDB" id="1925139at2759"/>
<feature type="region of interest" description="Disordered" evidence="1">
    <location>
        <begin position="172"/>
        <end position="195"/>
    </location>
</feature>
<dbReference type="EMBL" id="KZ305024">
    <property type="protein sequence ID" value="PIA56834.1"/>
    <property type="molecule type" value="Genomic_DNA"/>
</dbReference>
<dbReference type="STRING" id="218851.A0A2G5EM60"/>
<dbReference type="InParanoid" id="A0A2G5EM60"/>
<feature type="region of interest" description="Disordered" evidence="1">
    <location>
        <begin position="266"/>
        <end position="286"/>
    </location>
</feature>
<reference evidence="2 3" key="1">
    <citation type="submission" date="2017-09" db="EMBL/GenBank/DDBJ databases">
        <title>WGS assembly of Aquilegia coerulea Goldsmith.</title>
        <authorList>
            <person name="Hodges S."/>
            <person name="Kramer E."/>
            <person name="Nordborg M."/>
            <person name="Tomkins J."/>
            <person name="Borevitz J."/>
            <person name="Derieg N."/>
            <person name="Yan J."/>
            <person name="Mihaltcheva S."/>
            <person name="Hayes R.D."/>
            <person name="Rokhsar D."/>
        </authorList>
    </citation>
    <scope>NUCLEOTIDE SEQUENCE [LARGE SCALE GENOMIC DNA]</scope>
    <source>
        <strain evidence="3">cv. Goldsmith</strain>
    </source>
</reference>
<name>A0A2G5EM60_AQUCA</name>
<organism evidence="2 3">
    <name type="scientific">Aquilegia coerulea</name>
    <name type="common">Rocky mountain columbine</name>
    <dbReference type="NCBI Taxonomy" id="218851"/>
    <lineage>
        <taxon>Eukaryota</taxon>
        <taxon>Viridiplantae</taxon>
        <taxon>Streptophyta</taxon>
        <taxon>Embryophyta</taxon>
        <taxon>Tracheophyta</taxon>
        <taxon>Spermatophyta</taxon>
        <taxon>Magnoliopsida</taxon>
        <taxon>Ranunculales</taxon>
        <taxon>Ranunculaceae</taxon>
        <taxon>Thalictroideae</taxon>
        <taxon>Aquilegia</taxon>
    </lineage>
</organism>
<dbReference type="AlphaFoldDB" id="A0A2G5EM60"/>
<feature type="compositionally biased region" description="Polar residues" evidence="1">
    <location>
        <begin position="273"/>
        <end position="286"/>
    </location>
</feature>
<keyword evidence="3" id="KW-1185">Reference proteome</keyword>
<protein>
    <submittedName>
        <fullName evidence="2">Uncharacterized protein</fullName>
    </submittedName>
</protein>
<dbReference type="Proteomes" id="UP000230069">
    <property type="component" value="Unassembled WGS sequence"/>
</dbReference>
<dbReference type="PANTHER" id="PTHR34555">
    <property type="entry name" value="INTEGRAL MEMBRANE HEMOLYSIN-III-LIKE PROTEIN"/>
    <property type="match status" value="1"/>
</dbReference>
<dbReference type="PANTHER" id="PTHR34555:SF1">
    <property type="entry name" value="INTEGRAL MEMBRANE HEMOLYSIN-III-LIKE PROTEIN"/>
    <property type="match status" value="1"/>
</dbReference>
<sequence>MMAETKQNDCVLVNHGSGTIRCDQQHVKEIKKTALRDLQNGNIMVSPQNAAKRGSATVAINISGTKRPTPECIMGPPCHLSPSSNGANANLVYSRRKSEEEVEKSNTCEKMENNADCPQLRQFSHGVQETPKPQTLSQGPKNYSAFAHNAGASIRTYPLGGASLPLSLDKPVNGPSADLNRPSVASGSSPANSQRISNQHFKERFLQLQAFLKSYDNSNHEQYTQALRDLTSVGRSRHAVELEKRAIHLLLEEKKELERLKNLNVLGKATPKENASPSTAQTPSGK</sequence>
<evidence type="ECO:0000313" key="3">
    <source>
        <dbReference type="Proteomes" id="UP000230069"/>
    </source>
</evidence>
<accession>A0A2G5EM60</accession>
<proteinExistence type="predicted"/>